<evidence type="ECO:0000313" key="3">
    <source>
        <dbReference type="Proteomes" id="UP000595046"/>
    </source>
</evidence>
<dbReference type="RefSeq" id="WP_197351934.1">
    <property type="nucleotide sequence ID" value="NZ_CP048882.1"/>
</dbReference>
<dbReference type="SUPFAM" id="SSF54427">
    <property type="entry name" value="NTF2-like"/>
    <property type="match status" value="1"/>
</dbReference>
<dbReference type="GO" id="GO:0030638">
    <property type="term" value="P:polyketide metabolic process"/>
    <property type="evidence" value="ECO:0007669"/>
    <property type="project" value="InterPro"/>
</dbReference>
<dbReference type="EMBL" id="CP048882">
    <property type="protein sequence ID" value="QPP08140.1"/>
    <property type="molecule type" value="Genomic_DNA"/>
</dbReference>
<sequence>MNTAASGLPQAPGDRLPGTGASQLRERRARLVERHVAVENDHDVQGIIDTFHRPHYELVALGEPTDSEQAVRDLWHEQFAAFPDFHVEVLSTHHADDVVFLEVEITGTHEGPFMGVPATGRRVRFRAACVFEFEGDRLMNERVYFDAATQLQQLGVMPRPGAPD</sequence>
<organism evidence="2 3">
    <name type="scientific">Streptomyces bathyalis</name>
    <dbReference type="NCBI Taxonomy" id="2710756"/>
    <lineage>
        <taxon>Bacteria</taxon>
        <taxon>Bacillati</taxon>
        <taxon>Actinomycetota</taxon>
        <taxon>Actinomycetes</taxon>
        <taxon>Kitasatosporales</taxon>
        <taxon>Streptomycetaceae</taxon>
        <taxon>Streptomyces</taxon>
    </lineage>
</organism>
<dbReference type="PANTHER" id="PTHR38436:SF1">
    <property type="entry name" value="ESTER CYCLASE"/>
    <property type="match status" value="1"/>
</dbReference>
<evidence type="ECO:0000256" key="1">
    <source>
        <dbReference type="SAM" id="MobiDB-lite"/>
    </source>
</evidence>
<dbReference type="InterPro" id="IPR032710">
    <property type="entry name" value="NTF2-like_dom_sf"/>
</dbReference>
<proteinExistence type="predicted"/>
<dbReference type="Gene3D" id="3.10.450.50">
    <property type="match status" value="1"/>
</dbReference>
<name>A0A7T1WUP7_9ACTN</name>
<reference evidence="3" key="1">
    <citation type="submission" date="2020-02" db="EMBL/GenBank/DDBJ databases">
        <title>Streptomyces sp. ASO4wet.</title>
        <authorList>
            <person name="Risdian C."/>
            <person name="Landwehr W."/>
            <person name="Schupp P."/>
            <person name="Wink J."/>
        </authorList>
    </citation>
    <scope>NUCLEOTIDE SEQUENCE [LARGE SCALE GENOMIC DNA]</scope>
    <source>
        <strain evidence="3">ASO4wet</strain>
    </source>
</reference>
<dbReference type="PANTHER" id="PTHR38436">
    <property type="entry name" value="POLYKETIDE CYCLASE SNOAL-LIKE DOMAIN"/>
    <property type="match status" value="1"/>
</dbReference>
<dbReference type="KEGG" id="sbat:G4Z16_18990"/>
<dbReference type="Proteomes" id="UP000595046">
    <property type="component" value="Chromosome"/>
</dbReference>
<dbReference type="Pfam" id="PF07366">
    <property type="entry name" value="SnoaL"/>
    <property type="match status" value="1"/>
</dbReference>
<gene>
    <name evidence="2" type="ORF">G4Z16_18990</name>
</gene>
<feature type="region of interest" description="Disordered" evidence="1">
    <location>
        <begin position="1"/>
        <end position="21"/>
    </location>
</feature>
<accession>A0A7T1WUP7</accession>
<evidence type="ECO:0000313" key="2">
    <source>
        <dbReference type="EMBL" id="QPP08140.1"/>
    </source>
</evidence>
<dbReference type="InterPro" id="IPR009959">
    <property type="entry name" value="Cyclase_SnoaL-like"/>
</dbReference>
<protein>
    <submittedName>
        <fullName evidence="2">Ester cyclase</fullName>
    </submittedName>
</protein>
<dbReference type="AlphaFoldDB" id="A0A7T1WUP7"/>
<keyword evidence="3" id="KW-1185">Reference proteome</keyword>